<dbReference type="PIRSF" id="PIRSF004846">
    <property type="entry name" value="ModA"/>
    <property type="match status" value="1"/>
</dbReference>
<evidence type="ECO:0000256" key="3">
    <source>
        <dbReference type="ARBA" id="ARBA00022729"/>
    </source>
</evidence>
<accession>A0A1M6AUF9</accession>
<proteinExistence type="inferred from homology"/>
<evidence type="ECO:0000313" key="7">
    <source>
        <dbReference type="Proteomes" id="UP000184040"/>
    </source>
</evidence>
<protein>
    <submittedName>
        <fullName evidence="6">Molybdate transport system substrate-binding protein</fullName>
    </submittedName>
</protein>
<evidence type="ECO:0000256" key="1">
    <source>
        <dbReference type="ARBA" id="ARBA00009175"/>
    </source>
</evidence>
<dbReference type="Pfam" id="PF13531">
    <property type="entry name" value="SBP_bac_11"/>
    <property type="match status" value="1"/>
</dbReference>
<dbReference type="GO" id="GO:0030973">
    <property type="term" value="F:molybdate ion binding"/>
    <property type="evidence" value="ECO:0007669"/>
    <property type="project" value="TreeGrafter"/>
</dbReference>
<keyword evidence="3 5" id="KW-0732">Signal</keyword>
<feature type="signal peptide" evidence="5">
    <location>
        <begin position="1"/>
        <end position="19"/>
    </location>
</feature>
<dbReference type="EMBL" id="FQZA01000001">
    <property type="protein sequence ID" value="SHI40057.1"/>
    <property type="molecule type" value="Genomic_DNA"/>
</dbReference>
<keyword evidence="2 4" id="KW-0479">Metal-binding</keyword>
<dbReference type="NCBIfam" id="TIGR01256">
    <property type="entry name" value="modA"/>
    <property type="match status" value="1"/>
</dbReference>
<keyword evidence="4" id="KW-0500">Molybdenum</keyword>
<name>A0A1M6AUF9_9RHOB</name>
<dbReference type="AlphaFoldDB" id="A0A1M6AUF9"/>
<dbReference type="PANTHER" id="PTHR30632">
    <property type="entry name" value="MOLYBDATE-BINDING PERIPLASMIC PROTEIN"/>
    <property type="match status" value="1"/>
</dbReference>
<dbReference type="GO" id="GO:0046872">
    <property type="term" value="F:metal ion binding"/>
    <property type="evidence" value="ECO:0007669"/>
    <property type="project" value="UniProtKB-KW"/>
</dbReference>
<dbReference type="SUPFAM" id="SSF53850">
    <property type="entry name" value="Periplasmic binding protein-like II"/>
    <property type="match status" value="1"/>
</dbReference>
<sequence>MVRLFLIIWLLAQPVTALADTVRLAVAANALPAAEALARAFTDETGDAVSIAHGATGKLYVQITRGAPFDIFLSADSARPERLMREGLGRASKPYALGRLVLVAPEGVDPQSAPVDLLRGQRIALADPALAPYGVAAVETLAAWGLGLDAVQPLLAENVGQVAVWLSTGNADYGLLAASLLPDLRARRDVSVLAVADDLHAPIAQDAVWLASAAEVPAAARFWDWLGSDTATAILVDHGYDVPAR</sequence>
<feature type="binding site" evidence="4">
    <location>
        <position position="159"/>
    </location>
    <ligand>
        <name>molybdate</name>
        <dbReference type="ChEBI" id="CHEBI:36264"/>
    </ligand>
</feature>
<organism evidence="6 7">
    <name type="scientific">Palleronia salina</name>
    <dbReference type="NCBI Taxonomy" id="313368"/>
    <lineage>
        <taxon>Bacteria</taxon>
        <taxon>Pseudomonadati</taxon>
        <taxon>Pseudomonadota</taxon>
        <taxon>Alphaproteobacteria</taxon>
        <taxon>Rhodobacterales</taxon>
        <taxon>Roseobacteraceae</taxon>
        <taxon>Palleronia</taxon>
    </lineage>
</organism>
<feature type="binding site" evidence="4">
    <location>
        <position position="56"/>
    </location>
    <ligand>
        <name>molybdate</name>
        <dbReference type="ChEBI" id="CHEBI:36264"/>
    </ligand>
</feature>
<evidence type="ECO:0000313" key="6">
    <source>
        <dbReference type="EMBL" id="SHI40057.1"/>
    </source>
</evidence>
<evidence type="ECO:0000256" key="4">
    <source>
        <dbReference type="PIRSR" id="PIRSR004846-1"/>
    </source>
</evidence>
<feature type="chain" id="PRO_5012500176" evidence="5">
    <location>
        <begin position="20"/>
        <end position="245"/>
    </location>
</feature>
<dbReference type="RefSeq" id="WP_073125863.1">
    <property type="nucleotide sequence ID" value="NZ_FQZA01000001.1"/>
</dbReference>
<dbReference type="PANTHER" id="PTHR30632:SF14">
    <property type="entry name" value="TUNGSTATE_MOLYBDATE_CHROMATE-BINDING PROTEIN MODA"/>
    <property type="match status" value="1"/>
</dbReference>
<dbReference type="STRING" id="313368.SAMN04488012_101257"/>
<evidence type="ECO:0000256" key="2">
    <source>
        <dbReference type="ARBA" id="ARBA00022723"/>
    </source>
</evidence>
<dbReference type="Gene3D" id="3.40.190.10">
    <property type="entry name" value="Periplasmic binding protein-like II"/>
    <property type="match status" value="2"/>
</dbReference>
<dbReference type="InterPro" id="IPR050682">
    <property type="entry name" value="ModA/WtpA"/>
</dbReference>
<reference evidence="6 7" key="1">
    <citation type="submission" date="2016-11" db="EMBL/GenBank/DDBJ databases">
        <authorList>
            <person name="Jaros S."/>
            <person name="Januszkiewicz K."/>
            <person name="Wedrychowicz H."/>
        </authorList>
    </citation>
    <scope>NUCLEOTIDE SEQUENCE [LARGE SCALE GENOMIC DNA]</scope>
    <source>
        <strain evidence="6 7">DSM 26892</strain>
    </source>
</reference>
<gene>
    <name evidence="6" type="ORF">SAMN04488012_101257</name>
</gene>
<evidence type="ECO:0000256" key="5">
    <source>
        <dbReference type="SAM" id="SignalP"/>
    </source>
</evidence>
<comment type="similarity">
    <text evidence="1">Belongs to the bacterial solute-binding protein ModA family.</text>
</comment>
<dbReference type="InterPro" id="IPR005950">
    <property type="entry name" value="ModA"/>
</dbReference>
<dbReference type="Proteomes" id="UP000184040">
    <property type="component" value="Unassembled WGS sequence"/>
</dbReference>
<keyword evidence="7" id="KW-1185">Reference proteome</keyword>
<dbReference type="GO" id="GO:0015689">
    <property type="term" value="P:molybdate ion transport"/>
    <property type="evidence" value="ECO:0007669"/>
    <property type="project" value="InterPro"/>
</dbReference>